<feature type="region of interest" description="Disordered" evidence="2">
    <location>
        <begin position="1140"/>
        <end position="1161"/>
    </location>
</feature>
<feature type="region of interest" description="Disordered" evidence="2">
    <location>
        <begin position="882"/>
        <end position="902"/>
    </location>
</feature>
<reference evidence="3 4" key="1">
    <citation type="journal article" date="2023" name="IScience">
        <title>Expanded male sex-determining region conserved during the evolution of homothallism in the green alga Volvox.</title>
        <authorList>
            <person name="Yamamoto K."/>
            <person name="Matsuzaki R."/>
            <person name="Mahakham W."/>
            <person name="Heman W."/>
            <person name="Sekimoto H."/>
            <person name="Kawachi M."/>
            <person name="Minakuchi Y."/>
            <person name="Toyoda A."/>
            <person name="Nozaki H."/>
        </authorList>
    </citation>
    <scope>NUCLEOTIDE SEQUENCE [LARGE SCALE GENOMIC DNA]</scope>
    <source>
        <strain evidence="3 4">NIES-4468</strain>
    </source>
</reference>
<gene>
    <name evidence="3" type="ORF">VaNZ11_014740</name>
</gene>
<keyword evidence="4" id="KW-1185">Reference proteome</keyword>
<evidence type="ECO:0000256" key="2">
    <source>
        <dbReference type="SAM" id="MobiDB-lite"/>
    </source>
</evidence>
<protein>
    <submittedName>
        <fullName evidence="3">Uncharacterized protein</fullName>
    </submittedName>
</protein>
<keyword evidence="1" id="KW-0175">Coiled coil</keyword>
<evidence type="ECO:0000313" key="4">
    <source>
        <dbReference type="Proteomes" id="UP001165090"/>
    </source>
</evidence>
<evidence type="ECO:0000313" key="3">
    <source>
        <dbReference type="EMBL" id="GLI70006.1"/>
    </source>
</evidence>
<proteinExistence type="predicted"/>
<comment type="caution">
    <text evidence="3">The sequence shown here is derived from an EMBL/GenBank/DDBJ whole genome shotgun (WGS) entry which is preliminary data.</text>
</comment>
<sequence>MEPPSVDPSALTFTEKKTLFSSISSADHATPPNSRPAHNTSLSLSSFRHQLEHQYPKYLTAPAANKVHLAPAKLFGEATAPGSRAAAFHRLDRQQSHKLILEVATQTESFSPAATVAAQHSNPPDSPDAVALLWLPRTSVQAPAEGNSDQANPVVMKDAVILSGDGTSGRDQSLGSRTPPGLIADLLSQFVADCKEKGVCIDPRVSEALRAAQLFGKDLVTLAAAHSAKSGDIDIDNAATQQKLMTPPKRALSVEQSSCLRSSQDASGAARCTSPSLPYREARIGTTSATSSGVDGGGGVDVAAVTLVRAANHYQVDSFESSRMGSGVTALQEQVRQLRLQLQLSALSRYDANRTLGSALRRSLTQVQEVIASAATATAAPMATSESGTRSASTAPAAAAATVAAAPSDVGLAQQLWMEQLRRTELSGMCSRLQRQCQGLLSYISLLSGNGCVSMMGDVATQPTQPQQQQPERALQCTERVRMRLVLLPARGAWTAWAAGRGGKERGLDRLEGQVDCEESDNDEPDAENVATCELPVRVKVQLVVRRTRALVGLAPWSASEHPSLCRRAAAGLALSPCHILKPPNPQATQHPRNESVCAGVGAGAGAGAGAAATRVIVGMVKSQERISPEGMVVSAADAGPSSGLRNRLTQHHVPGWSGGQHRGHEAQADSGLSAAVRQLVAAVEEQTVTASAAVAAAGSSSSRLAVSPVSQSILDGLRGVLLQLRCNGSEGDAGPCPSAEGGVCAAQPTSPHRNSHAELQLPQLVRQEVLPPGDAAVGPGAALSKRRMTTSAAALAAAAAAAASPPRRTEAAEVVSGDSLREDGVSSVWAWRTKSAPASGFTFADTGGDQIPYDNDSDFYKIASEARLPLEDSHVCGGGGGGGGVNRRMHERVTTPPCSPRTSHCTPFASMDEDDLRAEGSGLGLCSAATATATGGDGSGSGSGCFFDAEYGSRGDWYGDEEFYLDLEDVDELAVAAAVNGPTALLSAVRVLREQLLQAHLEIVKLSTQLLAVSHQREGLRAQASQRDAALQLVAINEGDALLEAERLRAQLASERAARARLSAQYEDLRAMLSLGIHDGAFGAHPQHPCDYHHHSHNHSHHSGSLQRLSHMHLYGHNYNQYHQGCDLQQLQQLLLQHQEHQNQRSTLPPRHRSAPRHRPTGAFSARAACDNGAVVGSQAGPALASVLLSSR</sequence>
<feature type="coiled-coil region" evidence="1">
    <location>
        <begin position="1046"/>
        <end position="1073"/>
    </location>
</feature>
<dbReference type="EMBL" id="BSDZ01000089">
    <property type="protein sequence ID" value="GLI70006.1"/>
    <property type="molecule type" value="Genomic_DNA"/>
</dbReference>
<feature type="compositionally biased region" description="Basic residues" evidence="2">
    <location>
        <begin position="1151"/>
        <end position="1161"/>
    </location>
</feature>
<name>A0ABQ5SK54_9CHLO</name>
<dbReference type="Proteomes" id="UP001165090">
    <property type="component" value="Unassembled WGS sequence"/>
</dbReference>
<organism evidence="3 4">
    <name type="scientific">Volvox africanus</name>
    <dbReference type="NCBI Taxonomy" id="51714"/>
    <lineage>
        <taxon>Eukaryota</taxon>
        <taxon>Viridiplantae</taxon>
        <taxon>Chlorophyta</taxon>
        <taxon>core chlorophytes</taxon>
        <taxon>Chlorophyceae</taxon>
        <taxon>CS clade</taxon>
        <taxon>Chlamydomonadales</taxon>
        <taxon>Volvocaceae</taxon>
        <taxon>Volvox</taxon>
    </lineage>
</organism>
<evidence type="ECO:0000256" key="1">
    <source>
        <dbReference type="SAM" id="Coils"/>
    </source>
</evidence>
<accession>A0ABQ5SK54</accession>
<feature type="region of interest" description="Disordered" evidence="2">
    <location>
        <begin position="22"/>
        <end position="41"/>
    </location>
</feature>